<accession>A0A3B0ZTI8</accession>
<organism evidence="3">
    <name type="scientific">hydrothermal vent metagenome</name>
    <dbReference type="NCBI Taxonomy" id="652676"/>
    <lineage>
        <taxon>unclassified sequences</taxon>
        <taxon>metagenomes</taxon>
        <taxon>ecological metagenomes</taxon>
    </lineage>
</organism>
<feature type="domain" description="Dystroglycan-type cadherin-like" evidence="2">
    <location>
        <begin position="160"/>
        <end position="260"/>
    </location>
</feature>
<keyword evidence="1" id="KW-0812">Transmembrane</keyword>
<dbReference type="InterPro" id="IPR053784">
    <property type="entry name" value="Choice_anch_U_dom"/>
</dbReference>
<feature type="domain" description="Dystroglycan-type cadherin-like" evidence="2">
    <location>
        <begin position="356"/>
        <end position="459"/>
    </location>
</feature>
<dbReference type="Gene3D" id="2.60.40.10">
    <property type="entry name" value="Immunoglobulins"/>
    <property type="match status" value="3"/>
</dbReference>
<reference evidence="3" key="1">
    <citation type="submission" date="2018-06" db="EMBL/GenBank/DDBJ databases">
        <authorList>
            <person name="Zhirakovskaya E."/>
        </authorList>
    </citation>
    <scope>NUCLEOTIDE SEQUENCE</scope>
</reference>
<dbReference type="NCBIfam" id="NF041766">
    <property type="entry name" value="choice_anch_U"/>
    <property type="match status" value="1"/>
</dbReference>
<keyword evidence="1" id="KW-1133">Transmembrane helix</keyword>
<protein>
    <recommendedName>
        <fullName evidence="2">Dystroglycan-type cadherin-like domain-containing protein</fullName>
    </recommendedName>
</protein>
<dbReference type="SUPFAM" id="SSF141072">
    <property type="entry name" value="CalX-like"/>
    <property type="match status" value="1"/>
</dbReference>
<dbReference type="GO" id="GO:0005509">
    <property type="term" value="F:calcium ion binding"/>
    <property type="evidence" value="ECO:0007669"/>
    <property type="project" value="InterPro"/>
</dbReference>
<keyword evidence="1" id="KW-0472">Membrane</keyword>
<dbReference type="AlphaFoldDB" id="A0A3B0ZTI8"/>
<dbReference type="InterPro" id="IPR013783">
    <property type="entry name" value="Ig-like_fold"/>
</dbReference>
<feature type="domain" description="Dystroglycan-type cadherin-like" evidence="2">
    <location>
        <begin position="265"/>
        <end position="355"/>
    </location>
</feature>
<evidence type="ECO:0000259" key="2">
    <source>
        <dbReference type="SMART" id="SM00736"/>
    </source>
</evidence>
<dbReference type="SMART" id="SM00736">
    <property type="entry name" value="CADG"/>
    <property type="match status" value="3"/>
</dbReference>
<dbReference type="InterPro" id="IPR015919">
    <property type="entry name" value="Cadherin-like_sf"/>
</dbReference>
<dbReference type="GO" id="GO:0016020">
    <property type="term" value="C:membrane"/>
    <property type="evidence" value="ECO:0007669"/>
    <property type="project" value="InterPro"/>
</dbReference>
<feature type="transmembrane region" description="Helical" evidence="1">
    <location>
        <begin position="1216"/>
        <end position="1238"/>
    </location>
</feature>
<dbReference type="Pfam" id="PF05345">
    <property type="entry name" value="He_PIG"/>
    <property type="match status" value="3"/>
</dbReference>
<dbReference type="InterPro" id="IPR038081">
    <property type="entry name" value="CalX-like_sf"/>
</dbReference>
<evidence type="ECO:0000256" key="1">
    <source>
        <dbReference type="SAM" id="Phobius"/>
    </source>
</evidence>
<dbReference type="Gene3D" id="2.60.40.2030">
    <property type="match status" value="1"/>
</dbReference>
<name>A0A3B0ZTI8_9ZZZZ</name>
<evidence type="ECO:0000313" key="3">
    <source>
        <dbReference type="EMBL" id="VAW84734.1"/>
    </source>
</evidence>
<dbReference type="Gene3D" id="2.60.40.2700">
    <property type="match status" value="2"/>
</dbReference>
<gene>
    <name evidence="3" type="ORF">MNBD_GAMMA17-1544</name>
</gene>
<dbReference type="SUPFAM" id="SSF49313">
    <property type="entry name" value="Cadherin-like"/>
    <property type="match status" value="3"/>
</dbReference>
<proteinExistence type="predicted"/>
<sequence length="1253" mass="133404">MAAARMDVAFYNSQVFFKVITMRTFSLILLSLVSIVMLPDTQAAVPTASDNTITINEDSTYTFSEADFGYFDAAADVFTSIQITTLATAGTLRFFGGNVILDQDINVSNLSNLTFKPALDQFEDDDYGSFQFTVNDGVDNSTPPNTITFNVLPVDDPPYLISPPLSAINEDSLYESAPTVGDVELIADGIDPISQLTFSIENQPAWITGFDTNSGQLSGTPENGNVGVHSNIILTVEDTAGLVTPLPAFSITVNNTNDAPTISGTPATSINEDSLYNFIPGAFDVDVGDTKTFSITNKPGWADFNTSNGTLSGTPTNDDTRDYPDISITVTDSSNEASDTLPLFTITVIAINDAPTFTSSPPINIDEDVNYNFTLTATDVDSVVGDLVFSITPGTSLPDWLNFVPSTGVLSSEAGRPHNEDVGTYNNISFTVTDDEDDESKSTSLPSFSITVNNINDDPGGSISIDDGIRKEGELLTVNTTQLTDEDGLGTFRYLWQRNGINGTTNIGINSSYRLVNADIGTSQTISVTVSYTDRRGTDESVSISAGKITGNTPVQGDVTISGQPYIGQILIADTTALSDADGLGTFLYEWRRSGSTSVVGNNSNNYLLTTADINQIITVTVTYTDGADYSESVTSDPITMDLDQDSDGDGMTDRYEIEHGLNPLDDSDRDLDLDGDGATNYQEFVNGTIPTRDDYPPANFDVPAADPSTINSTGLLTAVDLGIATAIDGKDGIISAIPDNSGPFRPGIHTISWTATDAAGNPTIASTTQTVNVIPMVDFAIDQISNEGTTATVSVHLNGPVATLLEIPFTLSGTADSADHNIATDTISITIAAGDVSGSIIPFIITDADAIENDEILIFTMGDLTALDVIAGHKTTHTITITEQNIAPKVSLNMSQNDEPHTSTVVAVTTPPTEPPNVNEVVVTANIVPELTAGMKLDWSKSDNTLVGDEIDLINNTFTFEPGELNVGTYSIVVDVLEITGVNENGEDITNPVASQRHRFKVVVSVPADEDHEDRDDDGIADQYDEIALSRVIALQQADQSRHLVETEPGLQLRLGAIAFESATNGLQVSASTIEIYATNIRRPNDDYFNVGGLFDFEVHGLTTAGDSAQVVIPLRKQIPTDPYYRKLMPTGWQDFIIDDNNALASAPGSNGSCPPPNHSAYSQGLTPGHLCIQLLLEDDGPNDTDGEANGAITHTGGVAVKPIDSEPPPPQEVLPLPATGGGALYSTLLLLLALAYSRSYRCHRGSPQTHT</sequence>
<dbReference type="InterPro" id="IPR006644">
    <property type="entry name" value="Cadg"/>
</dbReference>
<dbReference type="EMBL" id="UOFQ01000006">
    <property type="protein sequence ID" value="VAW84734.1"/>
    <property type="molecule type" value="Genomic_DNA"/>
</dbReference>